<name>K2HG36_9RHOB</name>
<dbReference type="PROSITE" id="PS51257">
    <property type="entry name" value="PROKAR_LIPOPROTEIN"/>
    <property type="match status" value="1"/>
</dbReference>
<evidence type="ECO:0000313" key="3">
    <source>
        <dbReference type="Proteomes" id="UP000006765"/>
    </source>
</evidence>
<organism evidence="2 3">
    <name type="scientific">Oceaniovalibus guishaninsula JLT2003</name>
    <dbReference type="NCBI Taxonomy" id="1231392"/>
    <lineage>
        <taxon>Bacteria</taxon>
        <taxon>Pseudomonadati</taxon>
        <taxon>Pseudomonadota</taxon>
        <taxon>Alphaproteobacteria</taxon>
        <taxon>Rhodobacterales</taxon>
        <taxon>Roseobacteraceae</taxon>
        <taxon>Oceaniovalibus</taxon>
    </lineage>
</organism>
<keyword evidence="1" id="KW-0732">Signal</keyword>
<dbReference type="Proteomes" id="UP000006765">
    <property type="component" value="Unassembled WGS sequence"/>
</dbReference>
<proteinExistence type="predicted"/>
<accession>K2HG36</accession>
<keyword evidence="3" id="KW-1185">Reference proteome</keyword>
<comment type="caution">
    <text evidence="2">The sequence shown here is derived from an EMBL/GenBank/DDBJ whole genome shotgun (WGS) entry which is preliminary data.</text>
</comment>
<sequence length="48" mass="4782">MKLSPGGFVLVVLMLSACAPAATGPVATGPEVYPGDPCNGVVPQLCPR</sequence>
<evidence type="ECO:0000313" key="2">
    <source>
        <dbReference type="EMBL" id="EKE45432.1"/>
    </source>
</evidence>
<gene>
    <name evidence="2" type="ORF">OCGS_0522</name>
</gene>
<dbReference type="RefSeq" id="WP_007425675.1">
    <property type="nucleotide sequence ID" value="NZ_AMGO01000007.1"/>
</dbReference>
<dbReference type="AlphaFoldDB" id="K2HG36"/>
<evidence type="ECO:0000256" key="1">
    <source>
        <dbReference type="SAM" id="SignalP"/>
    </source>
</evidence>
<dbReference type="STRING" id="1231392.OCGS_0522"/>
<feature type="chain" id="PRO_5003861161" description="Lipoprotein" evidence="1">
    <location>
        <begin position="22"/>
        <end position="48"/>
    </location>
</feature>
<evidence type="ECO:0008006" key="4">
    <source>
        <dbReference type="Google" id="ProtNLM"/>
    </source>
</evidence>
<dbReference type="EMBL" id="AMGO01000007">
    <property type="protein sequence ID" value="EKE45432.1"/>
    <property type="molecule type" value="Genomic_DNA"/>
</dbReference>
<protein>
    <recommendedName>
        <fullName evidence="4">Lipoprotein</fullName>
    </recommendedName>
</protein>
<feature type="signal peptide" evidence="1">
    <location>
        <begin position="1"/>
        <end position="21"/>
    </location>
</feature>
<reference evidence="2 3" key="1">
    <citation type="journal article" date="2012" name="J. Bacteriol.">
        <title>Draft Genome Sequence of Oceaniovalibus guishaninsula JLT2003T.</title>
        <authorList>
            <person name="Tang K."/>
            <person name="Liu K."/>
            <person name="Jiao N."/>
        </authorList>
    </citation>
    <scope>NUCLEOTIDE SEQUENCE [LARGE SCALE GENOMIC DNA]</scope>
    <source>
        <strain evidence="2 3">JLT2003</strain>
    </source>
</reference>